<dbReference type="Proteomes" id="UP000286680">
    <property type="component" value="Unassembled WGS sequence"/>
</dbReference>
<keyword evidence="10" id="KW-1185">Reference proteome</keyword>
<organism evidence="9 10">
    <name type="scientific">Idiomarina aquatica</name>
    <dbReference type="NCBI Taxonomy" id="1327752"/>
    <lineage>
        <taxon>Bacteria</taxon>
        <taxon>Pseudomonadati</taxon>
        <taxon>Pseudomonadota</taxon>
        <taxon>Gammaproteobacteria</taxon>
        <taxon>Alteromonadales</taxon>
        <taxon>Idiomarinaceae</taxon>
        <taxon>Idiomarina</taxon>
    </lineage>
</organism>
<evidence type="ECO:0000256" key="7">
    <source>
        <dbReference type="ARBA" id="ARBA00022842"/>
    </source>
</evidence>
<dbReference type="CDD" id="cd03109">
    <property type="entry name" value="DTBS"/>
    <property type="match status" value="1"/>
</dbReference>
<feature type="binding site" evidence="8">
    <location>
        <position position="55"/>
    </location>
    <ligand>
        <name>Mg(2+)</name>
        <dbReference type="ChEBI" id="CHEBI:18420"/>
    </ligand>
</feature>
<comment type="catalytic activity">
    <reaction evidence="8">
        <text>(7R,8S)-7,8-diammoniononanoate + CO2 + ATP = (4R,5S)-dethiobiotin + ADP + phosphate + 3 H(+)</text>
        <dbReference type="Rhea" id="RHEA:15805"/>
        <dbReference type="ChEBI" id="CHEBI:15378"/>
        <dbReference type="ChEBI" id="CHEBI:16526"/>
        <dbReference type="ChEBI" id="CHEBI:30616"/>
        <dbReference type="ChEBI" id="CHEBI:43474"/>
        <dbReference type="ChEBI" id="CHEBI:149469"/>
        <dbReference type="ChEBI" id="CHEBI:149473"/>
        <dbReference type="ChEBI" id="CHEBI:456216"/>
        <dbReference type="EC" id="6.3.3.3"/>
    </reaction>
</comment>
<dbReference type="InterPro" id="IPR004472">
    <property type="entry name" value="DTB_synth_BioD"/>
</dbReference>
<dbReference type="Gene3D" id="3.40.50.300">
    <property type="entry name" value="P-loop containing nucleotide triphosphate hydrolases"/>
    <property type="match status" value="1"/>
</dbReference>
<dbReference type="AlphaFoldDB" id="A0AA94JD22"/>
<comment type="pathway">
    <text evidence="8">Cofactor biosynthesis; biotin biosynthesis; biotin from 7,8-diaminononanoate: step 1/2.</text>
</comment>
<feature type="binding site" evidence="8">
    <location>
        <position position="55"/>
    </location>
    <ligand>
        <name>ATP</name>
        <dbReference type="ChEBI" id="CHEBI:30616"/>
    </ligand>
</feature>
<dbReference type="HAMAP" id="MF_00336">
    <property type="entry name" value="BioD"/>
    <property type="match status" value="1"/>
</dbReference>
<protein>
    <recommendedName>
        <fullName evidence="8">ATP-dependent dethiobiotin synthetase BioD</fullName>
        <ecNumber evidence="8">6.3.3.3</ecNumber>
    </recommendedName>
    <alternativeName>
        <fullName evidence="8">DTB synthetase</fullName>
        <shortName evidence="8">DTBS</shortName>
    </alternativeName>
    <alternativeName>
        <fullName evidence="8">Dethiobiotin synthase</fullName>
    </alternativeName>
</protein>
<feature type="binding site" evidence="8">
    <location>
        <begin position="117"/>
        <end position="120"/>
    </location>
    <ligand>
        <name>ATP</name>
        <dbReference type="ChEBI" id="CHEBI:30616"/>
    </ligand>
</feature>
<dbReference type="GO" id="GO:0000287">
    <property type="term" value="F:magnesium ion binding"/>
    <property type="evidence" value="ECO:0007669"/>
    <property type="project" value="UniProtKB-UniRule"/>
</dbReference>
<dbReference type="FunFam" id="3.40.50.300:FF:000292">
    <property type="entry name" value="ATP-dependent dethiobiotin synthetase BioD"/>
    <property type="match status" value="1"/>
</dbReference>
<comment type="similarity">
    <text evidence="8">Belongs to the dethiobiotin synthetase family.</text>
</comment>
<dbReference type="EMBL" id="PIPS01000002">
    <property type="protein sequence ID" value="RUO43507.1"/>
    <property type="molecule type" value="Genomic_DNA"/>
</dbReference>
<dbReference type="GO" id="GO:0009102">
    <property type="term" value="P:biotin biosynthetic process"/>
    <property type="evidence" value="ECO:0007669"/>
    <property type="project" value="UniProtKB-UniRule"/>
</dbReference>
<dbReference type="PANTHER" id="PTHR43210">
    <property type="entry name" value="DETHIOBIOTIN SYNTHETASE"/>
    <property type="match status" value="1"/>
</dbReference>
<dbReference type="NCBIfam" id="TIGR00347">
    <property type="entry name" value="bioD"/>
    <property type="match status" value="1"/>
</dbReference>
<comment type="caution">
    <text evidence="9">The sequence shown here is derived from an EMBL/GenBank/DDBJ whole genome shotgun (WGS) entry which is preliminary data.</text>
</comment>
<evidence type="ECO:0000256" key="1">
    <source>
        <dbReference type="ARBA" id="ARBA00022490"/>
    </source>
</evidence>
<comment type="subcellular location">
    <subcellularLocation>
        <location evidence="8">Cytoplasm</location>
    </subcellularLocation>
</comment>
<comment type="function">
    <text evidence="8">Catalyzes a mechanistically unusual reaction, the ATP-dependent insertion of CO2 between the N7 and N8 nitrogen atoms of 7,8-diaminopelargonic acid (DAPA, also called 7,8-diammoniononanoate) to form a ureido ring.</text>
</comment>
<dbReference type="GO" id="GO:0004141">
    <property type="term" value="F:dethiobiotin synthase activity"/>
    <property type="evidence" value="ECO:0007669"/>
    <property type="project" value="UniProtKB-UniRule"/>
</dbReference>
<evidence type="ECO:0000256" key="5">
    <source>
        <dbReference type="ARBA" id="ARBA00022756"/>
    </source>
</evidence>
<gene>
    <name evidence="8 9" type="primary">bioD</name>
    <name evidence="9" type="ORF">CWE23_09210</name>
</gene>
<dbReference type="SUPFAM" id="SSF52540">
    <property type="entry name" value="P-loop containing nucleoside triphosphate hydrolases"/>
    <property type="match status" value="1"/>
</dbReference>
<feature type="binding site" evidence="8">
    <location>
        <begin position="177"/>
        <end position="178"/>
    </location>
    <ligand>
        <name>ATP</name>
        <dbReference type="ChEBI" id="CHEBI:30616"/>
    </ligand>
</feature>
<feature type="binding site" evidence="8">
    <location>
        <position position="17"/>
    </location>
    <ligand>
        <name>Mg(2+)</name>
        <dbReference type="ChEBI" id="CHEBI:18420"/>
    </ligand>
</feature>
<comment type="caution">
    <text evidence="8">Lacks conserved residue(s) required for the propagation of feature annotation.</text>
</comment>
<sequence>MTKRYFITGTDTDAGKTVAAKALLDALNQQQLQTLAMKPVASGCEWQQDRWMNADARVLRAAMSMECDYPLTNPLAFEPAIAPHIAAQLAAIEITPERLQQSLTEVLALQPDALVIEGAGGWELPLSRTYTMPEFVQTSGAEVILVVGMKLGCLNHAVLSARAITADGCKLAGWIAVDTGAEPMPFRQQNIDTLRQRLKAPCLGEIPHTPDWQQRNLSQYLPGVKNILLKNA</sequence>
<evidence type="ECO:0000313" key="10">
    <source>
        <dbReference type="Proteomes" id="UP000286680"/>
    </source>
</evidence>
<feature type="binding site" evidence="8">
    <location>
        <position position="42"/>
    </location>
    <ligand>
        <name>substrate</name>
    </ligand>
</feature>
<name>A0AA94JD22_9GAMM</name>
<accession>A0AA94JD22</accession>
<keyword evidence="7 8" id="KW-0460">Magnesium</keyword>
<keyword evidence="5 8" id="KW-0093">Biotin biosynthesis</keyword>
<keyword evidence="3 8" id="KW-0479">Metal-binding</keyword>
<evidence type="ECO:0000256" key="4">
    <source>
        <dbReference type="ARBA" id="ARBA00022741"/>
    </source>
</evidence>
<evidence type="ECO:0000256" key="2">
    <source>
        <dbReference type="ARBA" id="ARBA00022598"/>
    </source>
</evidence>
<feature type="binding site" evidence="8">
    <location>
        <begin position="13"/>
        <end position="18"/>
    </location>
    <ligand>
        <name>ATP</name>
        <dbReference type="ChEBI" id="CHEBI:30616"/>
    </ligand>
</feature>
<keyword evidence="2 8" id="KW-0436">Ligase</keyword>
<feature type="active site" evidence="8">
    <location>
        <position position="38"/>
    </location>
</feature>
<dbReference type="PIRSF" id="PIRSF006755">
    <property type="entry name" value="DTB_synth"/>
    <property type="match status" value="1"/>
</dbReference>
<dbReference type="GO" id="GO:0042803">
    <property type="term" value="F:protein homodimerization activity"/>
    <property type="evidence" value="ECO:0007669"/>
    <property type="project" value="UniProtKB-ARBA"/>
</dbReference>
<keyword evidence="6 8" id="KW-0067">ATP-binding</keyword>
<proteinExistence type="inferred from homology"/>
<feature type="binding site" evidence="8">
    <location>
        <position position="117"/>
    </location>
    <ligand>
        <name>Mg(2+)</name>
        <dbReference type="ChEBI" id="CHEBI:18420"/>
    </ligand>
</feature>
<feature type="binding site" evidence="8">
    <location>
        <begin position="207"/>
        <end position="209"/>
    </location>
    <ligand>
        <name>ATP</name>
        <dbReference type="ChEBI" id="CHEBI:30616"/>
    </ligand>
</feature>
<evidence type="ECO:0000313" key="9">
    <source>
        <dbReference type="EMBL" id="RUO43507.1"/>
    </source>
</evidence>
<reference evidence="10" key="1">
    <citation type="journal article" date="2018" name="Front. Microbiol.">
        <title>Genome-Based Analysis Reveals the Taxonomy and Diversity of the Family Idiomarinaceae.</title>
        <authorList>
            <person name="Liu Y."/>
            <person name="Lai Q."/>
            <person name="Shao Z."/>
        </authorList>
    </citation>
    <scope>NUCLEOTIDE SEQUENCE [LARGE SCALE GENOMIC DNA]</scope>
    <source>
        <strain evidence="10">SN-14</strain>
    </source>
</reference>
<dbReference type="GO" id="GO:0005524">
    <property type="term" value="F:ATP binding"/>
    <property type="evidence" value="ECO:0007669"/>
    <property type="project" value="UniProtKB-UniRule"/>
</dbReference>
<comment type="subunit">
    <text evidence="8">Homodimer.</text>
</comment>
<keyword evidence="4 8" id="KW-0547">Nucleotide-binding</keyword>
<evidence type="ECO:0000256" key="3">
    <source>
        <dbReference type="ARBA" id="ARBA00022723"/>
    </source>
</evidence>
<dbReference type="PANTHER" id="PTHR43210:SF5">
    <property type="entry name" value="DETHIOBIOTIN SYNTHETASE"/>
    <property type="match status" value="1"/>
</dbReference>
<evidence type="ECO:0000256" key="8">
    <source>
        <dbReference type="HAMAP-Rule" id="MF_00336"/>
    </source>
</evidence>
<dbReference type="GO" id="GO:0005829">
    <property type="term" value="C:cytosol"/>
    <property type="evidence" value="ECO:0007669"/>
    <property type="project" value="TreeGrafter"/>
</dbReference>
<keyword evidence="1 8" id="KW-0963">Cytoplasm</keyword>
<dbReference type="InterPro" id="IPR027417">
    <property type="entry name" value="P-loop_NTPase"/>
</dbReference>
<dbReference type="EC" id="6.3.3.3" evidence="8"/>
<dbReference type="Pfam" id="PF13500">
    <property type="entry name" value="AAA_26"/>
    <property type="match status" value="1"/>
</dbReference>
<dbReference type="RefSeq" id="WP_105306436.1">
    <property type="nucleotide sequence ID" value="NZ_PIPS01000002.1"/>
</dbReference>
<comment type="cofactor">
    <cofactor evidence="8">
        <name>Mg(2+)</name>
        <dbReference type="ChEBI" id="CHEBI:18420"/>
    </cofactor>
</comment>
<evidence type="ECO:0000256" key="6">
    <source>
        <dbReference type="ARBA" id="ARBA00022840"/>
    </source>
</evidence>